<accession>A0A974WC24</accession>
<dbReference type="Proteomes" id="UP000662986">
    <property type="component" value="Chromosome"/>
</dbReference>
<protein>
    <recommendedName>
        <fullName evidence="3">DUF3263 domain-containing protein</fullName>
    </recommendedName>
</protein>
<dbReference type="EMBL" id="CP070619">
    <property type="protein sequence ID" value="QSE94924.1"/>
    <property type="molecule type" value="Genomic_DNA"/>
</dbReference>
<name>A0A974WC24_9NOCA</name>
<evidence type="ECO:0000313" key="2">
    <source>
        <dbReference type="Proteomes" id="UP000662986"/>
    </source>
</evidence>
<dbReference type="RefSeq" id="WP_206011192.1">
    <property type="nucleotide sequence ID" value="NZ_CP070619.1"/>
</dbReference>
<evidence type="ECO:0000313" key="1">
    <source>
        <dbReference type="EMBL" id="QSE94924.1"/>
    </source>
</evidence>
<keyword evidence="2" id="KW-1185">Reference proteome</keyword>
<reference evidence="1 2" key="2">
    <citation type="journal article" date="2022" name="Arch. Microbiol.">
        <title>Rhodococcus pseudokoreensis sp. nov. isolated from the rhizosphere of young M26 apple rootstocks.</title>
        <authorList>
            <person name="Kampfer P."/>
            <person name="Glaeser S.P."/>
            <person name="Blom J."/>
            <person name="Wolf J."/>
            <person name="Benning S."/>
            <person name="Schloter M."/>
            <person name="Neumann-Schaal M."/>
        </authorList>
    </citation>
    <scope>NUCLEOTIDE SEQUENCE [LARGE SCALE GENOMIC DNA]</scope>
    <source>
        <strain evidence="1 2">R79</strain>
    </source>
</reference>
<evidence type="ECO:0008006" key="3">
    <source>
        <dbReference type="Google" id="ProtNLM"/>
    </source>
</evidence>
<reference evidence="1 2" key="1">
    <citation type="journal article" date="2021" name="Microbiol. Resour. Announc.">
        <title>Complete Genome Sequences of Two Rhodococcus sp. Strains with Large and Linear Chromosomes, Isolated from Apple Rhizosphere.</title>
        <authorList>
            <person name="Benning S."/>
            <person name="Brugnone N."/>
            <person name="Siani R."/>
            <person name="Kublik S."/>
            <person name="Schloter M."/>
            <person name="Rad V."/>
        </authorList>
    </citation>
    <scope>NUCLEOTIDE SEQUENCE [LARGE SCALE GENOMIC DNA]</scope>
    <source>
        <strain evidence="1 2">R79</strain>
    </source>
</reference>
<organism evidence="1 2">
    <name type="scientific">Rhodococcus pseudokoreensis</name>
    <dbReference type="NCBI Taxonomy" id="2811421"/>
    <lineage>
        <taxon>Bacteria</taxon>
        <taxon>Bacillati</taxon>
        <taxon>Actinomycetota</taxon>
        <taxon>Actinomycetes</taxon>
        <taxon>Mycobacteriales</taxon>
        <taxon>Nocardiaceae</taxon>
        <taxon>Rhodococcus</taxon>
    </lineage>
</organism>
<proteinExistence type="predicted"/>
<sequence length="88" mass="10191">MTQPEQYPRPGIAGARDIIGFALQWAPFDSGDEYILPQFGIVPQTFYRRLAEILRDSHTRLDHSVRETLTVLCRDKILDHRPEPTEAR</sequence>
<gene>
    <name evidence="1" type="ORF">JWS13_43125</name>
</gene>